<evidence type="ECO:0000256" key="2">
    <source>
        <dbReference type="ARBA" id="ARBA00013807"/>
    </source>
</evidence>
<dbReference type="GO" id="GO:0000323">
    <property type="term" value="C:lytic vacuole"/>
    <property type="evidence" value="ECO:0007669"/>
    <property type="project" value="TreeGrafter"/>
</dbReference>
<keyword evidence="3" id="KW-0175">Coiled coil</keyword>
<dbReference type="Pfam" id="PF10186">
    <property type="entry name" value="ATG14"/>
    <property type="match status" value="1"/>
</dbReference>
<dbReference type="Proteomes" id="UP000807469">
    <property type="component" value="Unassembled WGS sequence"/>
</dbReference>
<feature type="compositionally biased region" description="Low complexity" evidence="4">
    <location>
        <begin position="850"/>
        <end position="865"/>
    </location>
</feature>
<accession>A0A9P5Z100</accession>
<feature type="region of interest" description="Disordered" evidence="4">
    <location>
        <begin position="78"/>
        <end position="152"/>
    </location>
</feature>
<feature type="region of interest" description="Disordered" evidence="4">
    <location>
        <begin position="222"/>
        <end position="305"/>
    </location>
</feature>
<proteinExistence type="inferred from homology"/>
<dbReference type="OrthoDB" id="72772at2759"/>
<feature type="region of interest" description="Disordered" evidence="4">
    <location>
        <begin position="895"/>
        <end position="953"/>
    </location>
</feature>
<evidence type="ECO:0000256" key="3">
    <source>
        <dbReference type="ARBA" id="ARBA00023054"/>
    </source>
</evidence>
<feature type="region of interest" description="Disordered" evidence="4">
    <location>
        <begin position="805"/>
        <end position="870"/>
    </location>
</feature>
<dbReference type="PANTHER" id="PTHR15157:SF5">
    <property type="entry name" value="UV RADIATION RESISTANCE-ASSOCIATED GENE PROTEIN"/>
    <property type="match status" value="1"/>
</dbReference>
<dbReference type="EMBL" id="MU155228">
    <property type="protein sequence ID" value="KAF9478708.1"/>
    <property type="molecule type" value="Genomic_DNA"/>
</dbReference>
<feature type="compositionally biased region" description="Polar residues" evidence="4">
    <location>
        <begin position="263"/>
        <end position="305"/>
    </location>
</feature>
<feature type="compositionally biased region" description="Low complexity" evidence="4">
    <location>
        <begin position="445"/>
        <end position="457"/>
    </location>
</feature>
<dbReference type="GO" id="GO:0000149">
    <property type="term" value="F:SNARE binding"/>
    <property type="evidence" value="ECO:0007669"/>
    <property type="project" value="TreeGrafter"/>
</dbReference>
<feature type="compositionally biased region" description="Acidic residues" evidence="4">
    <location>
        <begin position="911"/>
        <end position="927"/>
    </location>
</feature>
<protein>
    <recommendedName>
        <fullName evidence="2">Autophagy-related protein 14</fullName>
    </recommendedName>
</protein>
<evidence type="ECO:0000313" key="5">
    <source>
        <dbReference type="EMBL" id="KAF9478708.1"/>
    </source>
</evidence>
<reference evidence="5" key="1">
    <citation type="submission" date="2020-11" db="EMBL/GenBank/DDBJ databases">
        <authorList>
            <consortium name="DOE Joint Genome Institute"/>
            <person name="Ahrendt S."/>
            <person name="Riley R."/>
            <person name="Andreopoulos W."/>
            <person name="Labutti K."/>
            <person name="Pangilinan J."/>
            <person name="Ruiz-Duenas F.J."/>
            <person name="Barrasa J.M."/>
            <person name="Sanchez-Garcia M."/>
            <person name="Camarero S."/>
            <person name="Miyauchi S."/>
            <person name="Serrano A."/>
            <person name="Linde D."/>
            <person name="Babiker R."/>
            <person name="Drula E."/>
            <person name="Ayuso-Fernandez I."/>
            <person name="Pacheco R."/>
            <person name="Padilla G."/>
            <person name="Ferreira P."/>
            <person name="Barriuso J."/>
            <person name="Kellner H."/>
            <person name="Castanera R."/>
            <person name="Alfaro M."/>
            <person name="Ramirez L."/>
            <person name="Pisabarro A.G."/>
            <person name="Kuo A."/>
            <person name="Tritt A."/>
            <person name="Lipzen A."/>
            <person name="He G."/>
            <person name="Yan M."/>
            <person name="Ng V."/>
            <person name="Cullen D."/>
            <person name="Martin F."/>
            <person name="Rosso M.-N."/>
            <person name="Henrissat B."/>
            <person name="Hibbett D."/>
            <person name="Martinez A.T."/>
            <person name="Grigoriev I.V."/>
        </authorList>
    </citation>
    <scope>NUCLEOTIDE SEQUENCE</scope>
    <source>
        <strain evidence="5">CIRM-BRFM 674</strain>
    </source>
</reference>
<keyword evidence="6" id="KW-1185">Reference proteome</keyword>
<comment type="caution">
    <text evidence="5">The sequence shown here is derived from an EMBL/GenBank/DDBJ whole genome shotgun (WGS) entry which is preliminary data.</text>
</comment>
<organism evidence="5 6">
    <name type="scientific">Pholiota conissans</name>
    <dbReference type="NCBI Taxonomy" id="109636"/>
    <lineage>
        <taxon>Eukaryota</taxon>
        <taxon>Fungi</taxon>
        <taxon>Dikarya</taxon>
        <taxon>Basidiomycota</taxon>
        <taxon>Agaricomycotina</taxon>
        <taxon>Agaricomycetes</taxon>
        <taxon>Agaricomycetidae</taxon>
        <taxon>Agaricales</taxon>
        <taxon>Agaricineae</taxon>
        <taxon>Strophariaceae</taxon>
        <taxon>Pholiota</taxon>
    </lineage>
</organism>
<gene>
    <name evidence="5" type="ORF">BDN70DRAFT_933158</name>
</gene>
<evidence type="ECO:0000256" key="4">
    <source>
        <dbReference type="SAM" id="MobiDB-lite"/>
    </source>
</evidence>
<feature type="region of interest" description="Disordered" evidence="4">
    <location>
        <begin position="445"/>
        <end position="468"/>
    </location>
</feature>
<dbReference type="AlphaFoldDB" id="A0A9P5Z100"/>
<feature type="compositionally biased region" description="Polar residues" evidence="4">
    <location>
        <begin position="895"/>
        <end position="908"/>
    </location>
</feature>
<evidence type="ECO:0000256" key="1">
    <source>
        <dbReference type="ARBA" id="ARBA00009574"/>
    </source>
</evidence>
<feature type="compositionally biased region" description="Polar residues" evidence="4">
    <location>
        <begin position="79"/>
        <end position="88"/>
    </location>
</feature>
<dbReference type="GO" id="GO:0005768">
    <property type="term" value="C:endosome"/>
    <property type="evidence" value="ECO:0007669"/>
    <property type="project" value="TreeGrafter"/>
</dbReference>
<dbReference type="GO" id="GO:0035493">
    <property type="term" value="P:SNARE complex assembly"/>
    <property type="evidence" value="ECO:0007669"/>
    <property type="project" value="TreeGrafter"/>
</dbReference>
<evidence type="ECO:0000313" key="6">
    <source>
        <dbReference type="Proteomes" id="UP000807469"/>
    </source>
</evidence>
<sequence>MLSNATPSAIQDLHDDDNDMFPLRRLRHITGIQIRNLTPFPVRDAVTTALSQPMEQSHFAAAGTIDDLGAIVSRRYTRKTSTNSTATRPSLKWDSGIAEDRDSESLASRGRRASTSSTISSTSFNTPLGSSRSTRSLRGHRPRTSSIASSSSNFLGNFLDPTSESSTFASTIMPDNSQTGLEKIIYSRLVETFIAISISEDTNERVEAASHEAPVNSLSALHSAPANKAASSRSQKQGLGISGTKEFSPTSSPEKNRIPGSAPPSTTSFQTAVAPKQSSRTKSSTGKRNGLSFPSSISTLRSSKPNVMHQLDKDLTVKSNASEEPVYFSPIHRPSTNPFFPIDARVDSRDSPQPNTAGQFLKIEVWAKMPIDLGTGELDSPKKCQVRMVRAVNERGHDWRLLESRDVDLTKLKPLPANLDSSPLQLPSNTIVVTMSPPGQLFYLPASSSIPSRPSSPGDGYTSDPELSVRKPNQIADAPQSGLASFDEIIPLSRRRRHKDAKGNPLDFREKTKTATWQELFKFVNLQSLISDNESSLGEIVSKIDTLIAEDTTLPIRRELSERQARIEDLKTHQKIILEQTARKRIEIAERNRRLHERFEMLAAARDALQLDTEIDARVEEQRGLLTTIRARADTLRTSLLSELSTIFPIELYSPPDLLYTILDVPLPIPLNSNDPAPSLAIAEHKDVTEDSVATALGYVAQVLQILAAYMGKSLIYPVTCIGSRSLIKDGISSMVGPRMFPLFSKGVDTYRFEYGVFLLNKDIEMLMSERDLRALDMRHTLPNLKNLLLTLSDDNPLQNHPNRLIIPPASPTSAIGLETPSRESSPVTDDVHTPKPSHIVLETHGLGEGTTTPTASGTTTPTASIMSDDARKQRSFLGFVPFTDFLRGRYPTSVSQSLEKANASARQPDSEGDEDEDEGSESDDEDRTTIHGAASDGVPDTLTRDGGIVAET</sequence>
<dbReference type="PANTHER" id="PTHR15157">
    <property type="entry name" value="UV RADIATION RESISTANCE-ASSOCIATED GENE PROTEIN"/>
    <property type="match status" value="1"/>
</dbReference>
<feature type="compositionally biased region" description="Low complexity" evidence="4">
    <location>
        <begin position="105"/>
        <end position="134"/>
    </location>
</feature>
<dbReference type="InterPro" id="IPR018791">
    <property type="entry name" value="UV_resistance/autophagy_Atg14"/>
</dbReference>
<name>A0A9P5Z100_9AGAR</name>
<dbReference type="GO" id="GO:0032991">
    <property type="term" value="C:protein-containing complex"/>
    <property type="evidence" value="ECO:0007669"/>
    <property type="project" value="UniProtKB-ARBA"/>
</dbReference>
<comment type="similarity">
    <text evidence="1">Belongs to the ATG14 family.</text>
</comment>